<reference evidence="5 6" key="1">
    <citation type="submission" date="2020-09" db="EMBL/GenBank/DDBJ databases">
        <title>Pseudoxanthomonas sp. CAU 1598 isolated from sand of Yaerae Beach.</title>
        <authorList>
            <person name="Kim W."/>
        </authorList>
    </citation>
    <scope>NUCLEOTIDE SEQUENCE [LARGE SCALE GENOMIC DNA]</scope>
    <source>
        <strain evidence="5 6">CAU 1598</strain>
    </source>
</reference>
<keyword evidence="6" id="KW-1185">Reference proteome</keyword>
<dbReference type="Pfam" id="PF00486">
    <property type="entry name" value="Trans_reg_C"/>
    <property type="match status" value="1"/>
</dbReference>
<evidence type="ECO:0000256" key="2">
    <source>
        <dbReference type="PROSITE-ProRule" id="PRU01091"/>
    </source>
</evidence>
<dbReference type="InterPro" id="IPR016032">
    <property type="entry name" value="Sig_transdc_resp-reg_C-effctor"/>
</dbReference>
<dbReference type="Gene3D" id="1.10.10.10">
    <property type="entry name" value="Winged helix-like DNA-binding domain superfamily/Winged helix DNA-binding domain"/>
    <property type="match status" value="1"/>
</dbReference>
<dbReference type="Proteomes" id="UP000613768">
    <property type="component" value="Unassembled WGS sequence"/>
</dbReference>
<dbReference type="InterPro" id="IPR001867">
    <property type="entry name" value="OmpR/PhoB-type_DNA-bd"/>
</dbReference>
<dbReference type="InterPro" id="IPR036388">
    <property type="entry name" value="WH-like_DNA-bd_sf"/>
</dbReference>
<dbReference type="PANTHER" id="PTHR34512">
    <property type="entry name" value="CELL SURFACE PROTEIN"/>
    <property type="match status" value="1"/>
</dbReference>
<protein>
    <submittedName>
        <fullName evidence="5">PQQ-binding-like beta-propeller repeat protein</fullName>
    </submittedName>
</protein>
<feature type="domain" description="OmpR/PhoB-type" evidence="4">
    <location>
        <begin position="1"/>
        <end position="99"/>
    </location>
</feature>
<keyword evidence="1 2" id="KW-0238">DNA-binding</keyword>
<evidence type="ECO:0000256" key="1">
    <source>
        <dbReference type="ARBA" id="ARBA00023125"/>
    </source>
</evidence>
<dbReference type="InterPro" id="IPR002372">
    <property type="entry name" value="PQQ_rpt_dom"/>
</dbReference>
<proteinExistence type="predicted"/>
<gene>
    <name evidence="5" type="ORF">IFO71_07935</name>
</gene>
<dbReference type="GO" id="GO:0000160">
    <property type="term" value="P:phosphorelay signal transduction system"/>
    <property type="evidence" value="ECO:0007669"/>
    <property type="project" value="InterPro"/>
</dbReference>
<dbReference type="InterPro" id="IPR011047">
    <property type="entry name" value="Quinoprotein_ADH-like_sf"/>
</dbReference>
<accession>A0AAW3ZL74</accession>
<feature type="region of interest" description="Disordered" evidence="3">
    <location>
        <begin position="109"/>
        <end position="137"/>
    </location>
</feature>
<evidence type="ECO:0000313" key="5">
    <source>
        <dbReference type="EMBL" id="MBD8525670.1"/>
    </source>
</evidence>
<organism evidence="5 6">
    <name type="scientific">Pseudomarimonas arenosa</name>
    <dbReference type="NCBI Taxonomy" id="2774145"/>
    <lineage>
        <taxon>Bacteria</taxon>
        <taxon>Pseudomonadati</taxon>
        <taxon>Pseudomonadota</taxon>
        <taxon>Gammaproteobacteria</taxon>
        <taxon>Lysobacterales</taxon>
        <taxon>Lysobacteraceae</taxon>
        <taxon>Pseudomarimonas</taxon>
    </lineage>
</organism>
<comment type="caution">
    <text evidence="5">The sequence shown here is derived from an EMBL/GenBank/DDBJ whole genome shotgun (WGS) entry which is preliminary data.</text>
</comment>
<name>A0AAW3ZL74_9GAMM</name>
<dbReference type="RefSeq" id="WP_192029016.1">
    <property type="nucleotide sequence ID" value="NZ_JACYTR010000011.1"/>
</dbReference>
<dbReference type="GO" id="GO:0006355">
    <property type="term" value="P:regulation of DNA-templated transcription"/>
    <property type="evidence" value="ECO:0007669"/>
    <property type="project" value="InterPro"/>
</dbReference>
<dbReference type="AlphaFoldDB" id="A0AAW3ZL74"/>
<dbReference type="InterPro" id="IPR015943">
    <property type="entry name" value="WD40/YVTN_repeat-like_dom_sf"/>
</dbReference>
<dbReference type="EMBL" id="JACYTR010000011">
    <property type="protein sequence ID" value="MBD8525670.1"/>
    <property type="molecule type" value="Genomic_DNA"/>
</dbReference>
<dbReference type="Gene3D" id="2.130.10.10">
    <property type="entry name" value="YVTN repeat-like/Quinoprotein amine dehydrogenase"/>
    <property type="match status" value="4"/>
</dbReference>
<feature type="DNA-binding region" description="OmpR/PhoB-type" evidence="2">
    <location>
        <begin position="1"/>
        <end position="99"/>
    </location>
</feature>
<evidence type="ECO:0000259" key="4">
    <source>
        <dbReference type="PROSITE" id="PS51755"/>
    </source>
</evidence>
<dbReference type="SUPFAM" id="SSF46894">
    <property type="entry name" value="C-terminal effector domain of the bipartite response regulators"/>
    <property type="match status" value="1"/>
</dbReference>
<dbReference type="InterPro" id="IPR018391">
    <property type="entry name" value="PQQ_b-propeller_rpt"/>
</dbReference>
<evidence type="ECO:0000256" key="3">
    <source>
        <dbReference type="SAM" id="MobiDB-lite"/>
    </source>
</evidence>
<dbReference type="PANTHER" id="PTHR34512:SF30">
    <property type="entry name" value="OUTER MEMBRANE PROTEIN ASSEMBLY FACTOR BAMB"/>
    <property type="match status" value="1"/>
</dbReference>
<sequence>MKAFRLLEAEVFPALNEIHIDGRVERLPSKFIDVLVVLAEEGDDLVSKAELLRRVWADPLVGDEALNHAVWVLRKALGDDAKRPRYIQTVPRRGYRLMVAAVELAEPAALGPSTTPGEMDAGDASPQDGASSSQAEPVADIPARPIAQPLDEPGSNSIAGTSAVPASSARWPLFDLLLIVLAVAGIGWLSWYSGRESSDEVAASVWRLGDRLTRFDRLADGRLLMATRGAELIAWSPQRSQPDWRLRLGAPSTVPTLEVDDRLYVASDDQFLYALDSRSGTELWRFMAGSRLRAQPALLDDSAVLADDHGEVLRLSLADRRVIWRQRVGGRMRGAVVVEQGVVLVGNVEGQLNALSLDHGELRWQRELGAPINWLRGLGAVDAAMAGDLLLASEAGRLMRIEAASQTVRWEIELGDAMGAPWFVGTRAFVLTRQGQARLIDLASGESVWRQRLKISGSQQPIGTEQGIAVSLAGAQLGLLDTDSGKLIHRVHTPGPIDWLQPLDQELALAGLNGDVRFLDLPLPSRTGDWQLLASGEVQPWSGGTEDPVIERAQSSEQVEPLWTVKTSGNAQDLNFIDGDLVVGDASGVYRLGLDGQRRWHFALQQAPGTQFRQAGDLILFGGNDGRLYAVEADSGRLRWQFATGDKVRSAPVVVERQVVFGGVDKHIYCLDMVDGRLRWRFATEGPVHAEVAVADGKVFAGSGDQHLYALSLADGALLWRQSVREWIVAAPLWQRNTLFVPVSDGTLRAFDPSNGSEHWRFASGGWIWFGLVSDGQRIFFASGDGHVYAVDLGTGRERWRQRIGPQAEGRLALAGGRLLAGSPEGYLYSLDPLNGSLQWRMRAGGAVLNPAAAPPYIAVGSADQTLHLLRTMIEPEGLPAPAERLETMSTPDEP</sequence>
<dbReference type="CDD" id="cd00383">
    <property type="entry name" value="trans_reg_C"/>
    <property type="match status" value="1"/>
</dbReference>
<evidence type="ECO:0000313" key="6">
    <source>
        <dbReference type="Proteomes" id="UP000613768"/>
    </source>
</evidence>
<dbReference type="SUPFAM" id="SSF50998">
    <property type="entry name" value="Quinoprotein alcohol dehydrogenase-like"/>
    <property type="match status" value="3"/>
</dbReference>
<dbReference type="PROSITE" id="PS51755">
    <property type="entry name" value="OMPR_PHOB"/>
    <property type="match status" value="1"/>
</dbReference>
<dbReference type="SMART" id="SM00564">
    <property type="entry name" value="PQQ"/>
    <property type="match status" value="10"/>
</dbReference>
<dbReference type="SMART" id="SM00862">
    <property type="entry name" value="Trans_reg_C"/>
    <property type="match status" value="1"/>
</dbReference>
<dbReference type="Pfam" id="PF13360">
    <property type="entry name" value="PQQ_2"/>
    <property type="match status" value="2"/>
</dbReference>
<dbReference type="GO" id="GO:0003677">
    <property type="term" value="F:DNA binding"/>
    <property type="evidence" value="ECO:0007669"/>
    <property type="project" value="UniProtKB-UniRule"/>
</dbReference>